<comment type="caution">
    <text evidence="1">The sequence shown here is derived from an EMBL/GenBank/DDBJ whole genome shotgun (WGS) entry which is preliminary data.</text>
</comment>
<organism evidence="1 2">
    <name type="scientific">Aromatoleum bremense</name>
    <dbReference type="NCBI Taxonomy" id="76115"/>
    <lineage>
        <taxon>Bacteria</taxon>
        <taxon>Pseudomonadati</taxon>
        <taxon>Pseudomonadota</taxon>
        <taxon>Betaproteobacteria</taxon>
        <taxon>Rhodocyclales</taxon>
        <taxon>Rhodocyclaceae</taxon>
        <taxon>Aromatoleum</taxon>
    </lineage>
</organism>
<dbReference type="EMBL" id="WTVP01000004">
    <property type="protein sequence ID" value="NMG14508.1"/>
    <property type="molecule type" value="Genomic_DNA"/>
</dbReference>
<accession>A0ABX1NRU7</accession>
<sequence>MALPADDYDSPWKSAVEHAFPEFIAFYFPDAGRRIDWSRGHDFLDQELRQVVRDAELGRRHVDKLVRVHDQDGREDWVYIHIEIQGRRDSGFEKRMFVYNYRIFDRYDRPVAS</sequence>
<evidence type="ECO:0000313" key="1">
    <source>
        <dbReference type="EMBL" id="NMG14508.1"/>
    </source>
</evidence>
<reference evidence="1 2" key="1">
    <citation type="submission" date="2019-12" db="EMBL/GenBank/DDBJ databases">
        <title>Comparative genomics gives insights into the taxonomy of the Azoarcus-Aromatoleum group and reveals separate origins of nif in the plant-associated Azoarcus and non-plant-associated Aromatoleum sub-groups.</title>
        <authorList>
            <person name="Lafos M."/>
            <person name="Maluk M."/>
            <person name="Batista M."/>
            <person name="Junghare M."/>
            <person name="Carmona M."/>
            <person name="Faoro H."/>
            <person name="Cruz L.M."/>
            <person name="Battistoni F."/>
            <person name="De Souza E."/>
            <person name="Pedrosa F."/>
            <person name="Chen W.-M."/>
            <person name="Poole P.S."/>
            <person name="Dixon R.A."/>
            <person name="James E.K."/>
        </authorList>
    </citation>
    <scope>NUCLEOTIDE SEQUENCE [LARGE SCALE GENOMIC DNA]</scope>
    <source>
        <strain evidence="1 2">PbN1</strain>
    </source>
</reference>
<evidence type="ECO:0000313" key="2">
    <source>
        <dbReference type="Proteomes" id="UP000633943"/>
    </source>
</evidence>
<protein>
    <submittedName>
        <fullName evidence="1">Cytosolic protein</fullName>
    </submittedName>
</protein>
<name>A0ABX1NRU7_9RHOO</name>
<gene>
    <name evidence="1" type="ORF">GPA24_02940</name>
</gene>
<feature type="non-terminal residue" evidence="1">
    <location>
        <position position="113"/>
    </location>
</feature>
<keyword evidence="2" id="KW-1185">Reference proteome</keyword>
<dbReference type="Proteomes" id="UP000633943">
    <property type="component" value="Unassembled WGS sequence"/>
</dbReference>
<proteinExistence type="predicted"/>